<dbReference type="EC" id="2.7.1.108" evidence="3"/>
<evidence type="ECO:0000313" key="11">
    <source>
        <dbReference type="EMBL" id="RUS86051.1"/>
    </source>
</evidence>
<proteinExistence type="inferred from homology"/>
<comment type="subcellular location">
    <subcellularLocation>
        <location evidence="1">Endoplasmic reticulum membrane</location>
        <topology evidence="1">Multi-pass membrane protein</topology>
    </subcellularLocation>
</comment>
<name>A0A3S1C8Q0_ELYCH</name>
<evidence type="ECO:0000256" key="10">
    <source>
        <dbReference type="SAM" id="Phobius"/>
    </source>
</evidence>
<dbReference type="GO" id="GO:0043048">
    <property type="term" value="P:dolichyl monophosphate biosynthetic process"/>
    <property type="evidence" value="ECO:0007669"/>
    <property type="project" value="TreeGrafter"/>
</dbReference>
<accession>A0A3S1C8Q0</accession>
<sequence>MDFYNVLACISTLYIIYNVFTKDDSKHDWTISGTVFMDLAMLWLCSRDVKQSICNDKHYRPTEGNGIFLTIIVPMIHMGELIADRMQGENTLMLVQLWLSLGAVSSVIMRWLWVAKGATGACLSFLIISSGMIMYHLTFPIAFFLYGANFLIIWIGMKHIPAWLPRSFTFGESAIVLQLLTSFINRVTFGFLEASWLLGETYPILMFTCTVLATVVLATYAAYMTSSYLSVWRFLGTYILFAVVALGFLHVTLPETPLLWLLRFTFESCKRTFLFVTWILLLAITLMWTANQNLVNAKFDQRCNETTAYQAKISSNHLECPKNVSAKFTARKMFHIFIVLVYIPGLIVDPVFLFLASIVVFSLFIFVEAARAWQVPVIGHYINDIQMMFVDERDQGIIFLTHFYLLLGMSLPIWLSPMLFSNHQASPEMYAGVLALGVGDTVACLCGRAIGFLHWPGRKKTIEGTLCSILAQMILISVGSFTGVVTITSMFTAFTGVVLAALAEAFTDQIDNLILPLVLYPVLCFS</sequence>
<evidence type="ECO:0000256" key="1">
    <source>
        <dbReference type="ARBA" id="ARBA00004477"/>
    </source>
</evidence>
<organism evidence="11 12">
    <name type="scientific">Elysia chlorotica</name>
    <name type="common">Eastern emerald elysia</name>
    <name type="synonym">Sea slug</name>
    <dbReference type="NCBI Taxonomy" id="188477"/>
    <lineage>
        <taxon>Eukaryota</taxon>
        <taxon>Metazoa</taxon>
        <taxon>Spiralia</taxon>
        <taxon>Lophotrochozoa</taxon>
        <taxon>Mollusca</taxon>
        <taxon>Gastropoda</taxon>
        <taxon>Heterobranchia</taxon>
        <taxon>Euthyneura</taxon>
        <taxon>Panpulmonata</taxon>
        <taxon>Sacoglossa</taxon>
        <taxon>Placobranchoidea</taxon>
        <taxon>Plakobranchidae</taxon>
        <taxon>Elysia</taxon>
    </lineage>
</organism>
<comment type="caution">
    <text evidence="11">The sequence shown here is derived from an EMBL/GenBank/DDBJ whole genome shotgun (WGS) entry which is preliminary data.</text>
</comment>
<protein>
    <recommendedName>
        <fullName evidence="3">dolichol kinase</fullName>
        <ecNumber evidence="3">2.7.1.108</ecNumber>
    </recommendedName>
</protein>
<feature type="transmembrane region" description="Helical" evidence="10">
    <location>
        <begin position="66"/>
        <end position="83"/>
    </location>
</feature>
<dbReference type="STRING" id="188477.A0A3S1C8Q0"/>
<evidence type="ECO:0000256" key="4">
    <source>
        <dbReference type="ARBA" id="ARBA00022679"/>
    </source>
</evidence>
<evidence type="ECO:0000256" key="2">
    <source>
        <dbReference type="ARBA" id="ARBA00010794"/>
    </source>
</evidence>
<feature type="transmembrane region" description="Helical" evidence="10">
    <location>
        <begin position="235"/>
        <end position="253"/>
    </location>
</feature>
<evidence type="ECO:0000256" key="7">
    <source>
        <dbReference type="ARBA" id="ARBA00022824"/>
    </source>
</evidence>
<dbReference type="PANTHER" id="PTHR13205:SF15">
    <property type="entry name" value="DOLICHOL KINASE"/>
    <property type="match status" value="1"/>
</dbReference>
<feature type="transmembrane region" description="Helical" evidence="10">
    <location>
        <begin position="474"/>
        <end position="503"/>
    </location>
</feature>
<evidence type="ECO:0000256" key="8">
    <source>
        <dbReference type="ARBA" id="ARBA00022989"/>
    </source>
</evidence>
<dbReference type="InterPro" id="IPR032974">
    <property type="entry name" value="Polypren_kinase"/>
</dbReference>
<dbReference type="GO" id="GO:0005789">
    <property type="term" value="C:endoplasmic reticulum membrane"/>
    <property type="evidence" value="ECO:0007669"/>
    <property type="project" value="UniProtKB-SubCell"/>
</dbReference>
<evidence type="ECO:0000313" key="12">
    <source>
        <dbReference type="Proteomes" id="UP000271974"/>
    </source>
</evidence>
<gene>
    <name evidence="11" type="ORF">EGW08_006205</name>
</gene>
<dbReference type="OrthoDB" id="377083at2759"/>
<dbReference type="PANTHER" id="PTHR13205">
    <property type="entry name" value="TRANSMEMBRANE PROTEIN 15-RELATED"/>
    <property type="match status" value="1"/>
</dbReference>
<evidence type="ECO:0000256" key="9">
    <source>
        <dbReference type="ARBA" id="ARBA00023136"/>
    </source>
</evidence>
<keyword evidence="8 10" id="KW-1133">Transmembrane helix</keyword>
<keyword evidence="6" id="KW-0418">Kinase</keyword>
<feature type="transmembrane region" description="Helical" evidence="10">
    <location>
        <begin position="273"/>
        <end position="290"/>
    </location>
</feature>
<evidence type="ECO:0000256" key="3">
    <source>
        <dbReference type="ARBA" id="ARBA00012132"/>
    </source>
</evidence>
<reference evidence="11 12" key="1">
    <citation type="submission" date="2019-01" db="EMBL/GenBank/DDBJ databases">
        <title>A draft genome assembly of the solar-powered sea slug Elysia chlorotica.</title>
        <authorList>
            <person name="Cai H."/>
            <person name="Li Q."/>
            <person name="Fang X."/>
            <person name="Li J."/>
            <person name="Curtis N.E."/>
            <person name="Altenburger A."/>
            <person name="Shibata T."/>
            <person name="Feng M."/>
            <person name="Maeda T."/>
            <person name="Schwartz J.A."/>
            <person name="Shigenobu S."/>
            <person name="Lundholm N."/>
            <person name="Nishiyama T."/>
            <person name="Yang H."/>
            <person name="Hasebe M."/>
            <person name="Li S."/>
            <person name="Pierce S.K."/>
            <person name="Wang J."/>
        </authorList>
    </citation>
    <scope>NUCLEOTIDE SEQUENCE [LARGE SCALE GENOMIC DNA]</scope>
    <source>
        <strain evidence="11">EC2010</strain>
        <tissue evidence="11">Whole organism of an adult</tissue>
    </source>
</reference>
<feature type="transmembrane region" description="Helical" evidence="10">
    <location>
        <begin position="125"/>
        <end position="155"/>
    </location>
</feature>
<keyword evidence="12" id="KW-1185">Reference proteome</keyword>
<evidence type="ECO:0000256" key="6">
    <source>
        <dbReference type="ARBA" id="ARBA00022777"/>
    </source>
</evidence>
<keyword evidence="4" id="KW-0808">Transferase</keyword>
<feature type="transmembrane region" description="Helical" evidence="10">
    <location>
        <begin position="397"/>
        <end position="417"/>
    </location>
</feature>
<comment type="similarity">
    <text evidence="2">Belongs to the polyprenol kinase family.</text>
</comment>
<keyword evidence="5 10" id="KW-0812">Transmembrane</keyword>
<feature type="transmembrane region" description="Helical" evidence="10">
    <location>
        <begin position="204"/>
        <end position="223"/>
    </location>
</feature>
<dbReference type="AlphaFoldDB" id="A0A3S1C8Q0"/>
<dbReference type="EMBL" id="RQTK01000152">
    <property type="protein sequence ID" value="RUS86051.1"/>
    <property type="molecule type" value="Genomic_DNA"/>
</dbReference>
<feature type="transmembrane region" description="Helical" evidence="10">
    <location>
        <begin position="95"/>
        <end position="113"/>
    </location>
</feature>
<keyword evidence="7" id="KW-0256">Endoplasmic reticulum</keyword>
<dbReference type="Proteomes" id="UP000271974">
    <property type="component" value="Unassembled WGS sequence"/>
</dbReference>
<feature type="transmembrane region" description="Helical" evidence="10">
    <location>
        <begin position="429"/>
        <end position="453"/>
    </location>
</feature>
<feature type="transmembrane region" description="Helical" evidence="10">
    <location>
        <begin position="334"/>
        <end position="367"/>
    </location>
</feature>
<evidence type="ECO:0000256" key="5">
    <source>
        <dbReference type="ARBA" id="ARBA00022692"/>
    </source>
</evidence>
<dbReference type="GO" id="GO:0004168">
    <property type="term" value="F:dolichol kinase activity"/>
    <property type="evidence" value="ECO:0007669"/>
    <property type="project" value="UniProtKB-EC"/>
</dbReference>
<keyword evidence="9 10" id="KW-0472">Membrane</keyword>